<reference evidence="1" key="1">
    <citation type="submission" date="2022-11" db="EMBL/GenBank/DDBJ databases">
        <authorList>
            <person name="Hyden B.L."/>
            <person name="Feng K."/>
            <person name="Yates T."/>
            <person name="Jawdy S."/>
            <person name="Smart L.B."/>
            <person name="Muchero W."/>
        </authorList>
    </citation>
    <scope>NUCLEOTIDE SEQUENCE</scope>
    <source>
        <tissue evidence="1">Shoot tip</tissue>
    </source>
</reference>
<evidence type="ECO:0000313" key="2">
    <source>
        <dbReference type="Proteomes" id="UP001151532"/>
    </source>
</evidence>
<gene>
    <name evidence="1" type="ORF">OIU79_017502</name>
</gene>
<dbReference type="Proteomes" id="UP001151532">
    <property type="component" value="Chromosome 5"/>
</dbReference>
<evidence type="ECO:0000313" key="1">
    <source>
        <dbReference type="EMBL" id="KAJ6774084.1"/>
    </source>
</evidence>
<proteinExistence type="predicted"/>
<dbReference type="EMBL" id="JAPFFK010000002">
    <property type="protein sequence ID" value="KAJ6774084.1"/>
    <property type="molecule type" value="Genomic_DNA"/>
</dbReference>
<comment type="caution">
    <text evidence="1">The sequence shown here is derived from an EMBL/GenBank/DDBJ whole genome shotgun (WGS) entry which is preliminary data.</text>
</comment>
<accession>A0A9Q0WW07</accession>
<name>A0A9Q0WW07_SALPP</name>
<protein>
    <submittedName>
        <fullName evidence="1">Uncharacterized protein</fullName>
    </submittedName>
</protein>
<reference evidence="1" key="2">
    <citation type="journal article" date="2023" name="Int. J. Mol. Sci.">
        <title>De Novo Assembly and Annotation of 11 Diverse Shrub Willow (Salix) Genomes Reveals Novel Gene Organization in Sex-Linked Regions.</title>
        <authorList>
            <person name="Hyden B."/>
            <person name="Feng K."/>
            <person name="Yates T.B."/>
            <person name="Jawdy S."/>
            <person name="Cereghino C."/>
            <person name="Smart L.B."/>
            <person name="Muchero W."/>
        </authorList>
    </citation>
    <scope>NUCLEOTIDE SEQUENCE</scope>
    <source>
        <tissue evidence="1">Shoot tip</tissue>
    </source>
</reference>
<organism evidence="1 2">
    <name type="scientific">Salix purpurea</name>
    <name type="common">Purple osier willow</name>
    <dbReference type="NCBI Taxonomy" id="77065"/>
    <lineage>
        <taxon>Eukaryota</taxon>
        <taxon>Viridiplantae</taxon>
        <taxon>Streptophyta</taxon>
        <taxon>Embryophyta</taxon>
        <taxon>Tracheophyta</taxon>
        <taxon>Spermatophyta</taxon>
        <taxon>Magnoliopsida</taxon>
        <taxon>eudicotyledons</taxon>
        <taxon>Gunneridae</taxon>
        <taxon>Pentapetalae</taxon>
        <taxon>rosids</taxon>
        <taxon>fabids</taxon>
        <taxon>Malpighiales</taxon>
        <taxon>Salicaceae</taxon>
        <taxon>Saliceae</taxon>
        <taxon>Salix</taxon>
    </lineage>
</organism>
<keyword evidence="2" id="KW-1185">Reference proteome</keyword>
<dbReference type="AlphaFoldDB" id="A0A9Q0WW07"/>
<sequence length="57" mass="6704">MYAPTIPMRSMILPKFYFLEPTVRNAAKLDHEAGVTYFHYDRNTFLHRRDALSLISS</sequence>